<dbReference type="Pfam" id="PF09438">
    <property type="entry name" value="DUF2017"/>
    <property type="match status" value="1"/>
</dbReference>
<dbReference type="InterPro" id="IPR018561">
    <property type="entry name" value="AosR"/>
</dbReference>
<protein>
    <recommendedName>
        <fullName evidence="3">DUF2017 domain-containing protein</fullName>
    </recommendedName>
</protein>
<dbReference type="AlphaFoldDB" id="A0A917T3S6"/>
<evidence type="ECO:0000313" key="2">
    <source>
        <dbReference type="Proteomes" id="UP000655208"/>
    </source>
</evidence>
<gene>
    <name evidence="1" type="ORF">GCM10011594_29130</name>
</gene>
<proteinExistence type="predicted"/>
<reference evidence="1" key="1">
    <citation type="journal article" date="2014" name="Int. J. Syst. Evol. Microbiol.">
        <title>Complete genome sequence of Corynebacterium casei LMG S-19264T (=DSM 44701T), isolated from a smear-ripened cheese.</title>
        <authorList>
            <consortium name="US DOE Joint Genome Institute (JGI-PGF)"/>
            <person name="Walter F."/>
            <person name="Albersmeier A."/>
            <person name="Kalinowski J."/>
            <person name="Ruckert C."/>
        </authorList>
    </citation>
    <scope>NUCLEOTIDE SEQUENCE</scope>
    <source>
        <strain evidence="1">CGMCC 4.7308</strain>
    </source>
</reference>
<reference evidence="1" key="2">
    <citation type="submission" date="2020-09" db="EMBL/GenBank/DDBJ databases">
        <authorList>
            <person name="Sun Q."/>
            <person name="Zhou Y."/>
        </authorList>
    </citation>
    <scope>NUCLEOTIDE SEQUENCE</scope>
    <source>
        <strain evidence="1">CGMCC 4.7308</strain>
    </source>
</reference>
<accession>A0A917T3S6</accession>
<evidence type="ECO:0000313" key="1">
    <source>
        <dbReference type="EMBL" id="GGM07283.1"/>
    </source>
</evidence>
<comment type="caution">
    <text evidence="1">The sequence shown here is derived from an EMBL/GenBank/DDBJ whole genome shotgun (WGS) entry which is preliminary data.</text>
</comment>
<organism evidence="1 2">
    <name type="scientific">Nakamurella endophytica</name>
    <dbReference type="NCBI Taxonomy" id="1748367"/>
    <lineage>
        <taxon>Bacteria</taxon>
        <taxon>Bacillati</taxon>
        <taxon>Actinomycetota</taxon>
        <taxon>Actinomycetes</taxon>
        <taxon>Nakamurellales</taxon>
        <taxon>Nakamurellaceae</taxon>
        <taxon>Nakamurella</taxon>
    </lineage>
</organism>
<dbReference type="Proteomes" id="UP000655208">
    <property type="component" value="Unassembled WGS sequence"/>
</dbReference>
<keyword evidence="2" id="KW-1185">Reference proteome</keyword>
<dbReference type="EMBL" id="BMNA01000005">
    <property type="protein sequence ID" value="GGM07283.1"/>
    <property type="molecule type" value="Genomic_DNA"/>
</dbReference>
<name>A0A917T3S6_9ACTN</name>
<sequence>MRPFRRHRGRYTATFEAGEVAVLSDLLDQVRHLLAQRRAQAAGTADPLAVMTGMVTGPSDAPDDPALARLLPDFHRDDPVLSAGLRVLREPGIVAGKDAAAVAVLDSLPRGGGTVHLSAELAESWIAALNDIRLSMGVRLGITEDDREPPGVGDDPDGPAAAAYHVYRWLSAVQDSLVGVMLA</sequence>
<evidence type="ECO:0008006" key="3">
    <source>
        <dbReference type="Google" id="ProtNLM"/>
    </source>
</evidence>
<dbReference type="RefSeq" id="WP_188942717.1">
    <property type="nucleotide sequence ID" value="NZ_BMNA01000005.1"/>
</dbReference>